<protein>
    <submittedName>
        <fullName evidence="1">Uncharacterized protein</fullName>
    </submittedName>
</protein>
<dbReference type="Proteomes" id="UP000003835">
    <property type="component" value="Unassembled WGS sequence"/>
</dbReference>
<dbReference type="EMBL" id="DS989851">
    <property type="protein sequence ID" value="EDX74818.1"/>
    <property type="molecule type" value="Genomic_DNA"/>
</dbReference>
<evidence type="ECO:0000313" key="1">
    <source>
        <dbReference type="EMBL" id="EDX74818.1"/>
    </source>
</evidence>
<keyword evidence="2" id="KW-1185">Reference proteome</keyword>
<accession>B4VTC8</accession>
<dbReference type="AlphaFoldDB" id="B4VTC8"/>
<evidence type="ECO:0000313" key="2">
    <source>
        <dbReference type="Proteomes" id="UP000003835"/>
    </source>
</evidence>
<reference evidence="1 2" key="1">
    <citation type="submission" date="2008-07" db="EMBL/GenBank/DDBJ databases">
        <authorList>
            <person name="Tandeau de Marsac N."/>
            <person name="Ferriera S."/>
            <person name="Johnson J."/>
            <person name="Kravitz S."/>
            <person name="Beeson K."/>
            <person name="Sutton G."/>
            <person name="Rogers Y.-H."/>
            <person name="Friedman R."/>
            <person name="Frazier M."/>
            <person name="Venter J.C."/>
        </authorList>
    </citation>
    <scope>NUCLEOTIDE SEQUENCE [LARGE SCALE GENOMIC DNA]</scope>
    <source>
        <strain evidence="1 2">PCC 7420</strain>
    </source>
</reference>
<dbReference type="HOGENOM" id="CLU_3326739_0_0_3"/>
<organism evidence="1 2">
    <name type="scientific">Coleofasciculus chthonoplastes PCC 7420</name>
    <dbReference type="NCBI Taxonomy" id="118168"/>
    <lineage>
        <taxon>Bacteria</taxon>
        <taxon>Bacillati</taxon>
        <taxon>Cyanobacteriota</taxon>
        <taxon>Cyanophyceae</taxon>
        <taxon>Coleofasciculales</taxon>
        <taxon>Coleofasciculaceae</taxon>
        <taxon>Coleofasciculus</taxon>
    </lineage>
</organism>
<dbReference type="STRING" id="118168.MC7420_692"/>
<proteinExistence type="predicted"/>
<sequence>MREVDVYFTPTSTPSDYQTTLGLLGRLATKPAVFEPYG</sequence>
<name>B4VTC8_9CYAN</name>
<gene>
    <name evidence="1" type="ORF">MC7420_692</name>
</gene>